<name>A0A6C0EUZ1_9ZZZZ</name>
<dbReference type="EMBL" id="MN738915">
    <property type="protein sequence ID" value="QHT31095.1"/>
    <property type="molecule type" value="Genomic_DNA"/>
</dbReference>
<protein>
    <submittedName>
        <fullName evidence="3">Uncharacterized protein</fullName>
    </submittedName>
</protein>
<evidence type="ECO:0000313" key="3">
    <source>
        <dbReference type="EMBL" id="QHT31095.1"/>
    </source>
</evidence>
<feature type="region of interest" description="Disordered" evidence="2">
    <location>
        <begin position="210"/>
        <end position="261"/>
    </location>
</feature>
<feature type="coiled-coil region" evidence="1">
    <location>
        <begin position="115"/>
        <end position="142"/>
    </location>
</feature>
<accession>A0A6C0EUZ1</accession>
<dbReference type="AlphaFoldDB" id="A0A6C0EUZ1"/>
<evidence type="ECO:0000256" key="2">
    <source>
        <dbReference type="SAM" id="MobiDB-lite"/>
    </source>
</evidence>
<sequence>MSNILSIYIPRMSANVTEESIYHEFDYSVGFIERIDFVPIGKKTPGFTEENTDAKYKSAFIHFYNSIPEKISAAFEGGKSYKFQPKCTKEYWFILPNKNPIKTTMMNKTQIVENCRYLENKIEEQQETIAALEQKLEGVHQVVYQLLGGVFNQTTQAATLSTYLNELFPSVVLPPNEEEDISHWNAWPTTRQGDECERRIAAIEKQMHSMMTSTKQPDVVSHEESITDSTHSSMPGLIEEAEYEQEEGEEEYEEEEDDEEEYLYQGAPSIIIAANRKERNQESNKIWWWY</sequence>
<keyword evidence="1" id="KW-0175">Coiled coil</keyword>
<feature type="compositionally biased region" description="Acidic residues" evidence="2">
    <location>
        <begin position="239"/>
        <end position="261"/>
    </location>
</feature>
<reference evidence="3" key="1">
    <citation type="journal article" date="2020" name="Nature">
        <title>Giant virus diversity and host interactions through global metagenomics.</title>
        <authorList>
            <person name="Schulz F."/>
            <person name="Roux S."/>
            <person name="Paez-Espino D."/>
            <person name="Jungbluth S."/>
            <person name="Walsh D.A."/>
            <person name="Denef V.J."/>
            <person name="McMahon K.D."/>
            <person name="Konstantinidis K.T."/>
            <person name="Eloe-Fadrosh E.A."/>
            <person name="Kyrpides N.C."/>
            <person name="Woyke T."/>
        </authorList>
    </citation>
    <scope>NUCLEOTIDE SEQUENCE</scope>
    <source>
        <strain evidence="3">GVMAG-M-3300009155-2</strain>
    </source>
</reference>
<evidence type="ECO:0000256" key="1">
    <source>
        <dbReference type="SAM" id="Coils"/>
    </source>
</evidence>
<proteinExistence type="predicted"/>
<organism evidence="3">
    <name type="scientific">viral metagenome</name>
    <dbReference type="NCBI Taxonomy" id="1070528"/>
    <lineage>
        <taxon>unclassified sequences</taxon>
        <taxon>metagenomes</taxon>
        <taxon>organismal metagenomes</taxon>
    </lineage>
</organism>